<feature type="domain" description="Lipid-binding serum glycoprotein N-terminal" evidence="4">
    <location>
        <begin position="79"/>
        <end position="220"/>
    </location>
</feature>
<dbReference type="KEGG" id="fcy:FRACYDRAFT_233544"/>
<dbReference type="SUPFAM" id="SSF55394">
    <property type="entry name" value="Bactericidal permeability-increasing protein, BPI"/>
    <property type="match status" value="1"/>
</dbReference>
<feature type="compositionally biased region" description="Polar residues" evidence="1">
    <location>
        <begin position="1104"/>
        <end position="1117"/>
    </location>
</feature>
<keyword evidence="2" id="KW-0812">Transmembrane</keyword>
<keyword evidence="2" id="KW-0472">Membrane</keyword>
<feature type="compositionally biased region" description="Acidic residues" evidence="1">
    <location>
        <begin position="2458"/>
        <end position="2474"/>
    </location>
</feature>
<evidence type="ECO:0000259" key="4">
    <source>
        <dbReference type="Pfam" id="PF01273"/>
    </source>
</evidence>
<feature type="compositionally biased region" description="Acidic residues" evidence="1">
    <location>
        <begin position="2544"/>
        <end position="2554"/>
    </location>
</feature>
<dbReference type="GO" id="GO:0008289">
    <property type="term" value="F:lipid binding"/>
    <property type="evidence" value="ECO:0007669"/>
    <property type="project" value="InterPro"/>
</dbReference>
<dbReference type="Pfam" id="PF01273">
    <property type="entry name" value="LBP_BPI_CETP"/>
    <property type="match status" value="1"/>
</dbReference>
<evidence type="ECO:0000313" key="6">
    <source>
        <dbReference type="Proteomes" id="UP000095751"/>
    </source>
</evidence>
<feature type="transmembrane region" description="Helical" evidence="2">
    <location>
        <begin position="2325"/>
        <end position="2347"/>
    </location>
</feature>
<feature type="compositionally biased region" description="Low complexity" evidence="1">
    <location>
        <begin position="2557"/>
        <end position="2566"/>
    </location>
</feature>
<dbReference type="EMBL" id="KV784353">
    <property type="protein sequence ID" value="OEU23371.1"/>
    <property type="molecule type" value="Genomic_DNA"/>
</dbReference>
<keyword evidence="2" id="KW-1133">Transmembrane helix</keyword>
<feature type="signal peptide" evidence="3">
    <location>
        <begin position="1"/>
        <end position="34"/>
    </location>
</feature>
<dbReference type="PANTHER" id="PTHR34730:SF1">
    <property type="entry name" value="PARAQUAT-INDUCIBLE PROTEIN A"/>
    <property type="match status" value="1"/>
</dbReference>
<gene>
    <name evidence="5" type="primary">LBGP1_1</name>
    <name evidence="5" type="ORF">FRACYDRAFT_233544</name>
</gene>
<evidence type="ECO:0000256" key="3">
    <source>
        <dbReference type="SAM" id="SignalP"/>
    </source>
</evidence>
<keyword evidence="3" id="KW-0732">Signal</keyword>
<dbReference type="InterPro" id="IPR017942">
    <property type="entry name" value="Lipid-bd_serum_glycop_N"/>
</dbReference>
<feature type="compositionally biased region" description="Low complexity" evidence="1">
    <location>
        <begin position="2595"/>
        <end position="2608"/>
    </location>
</feature>
<evidence type="ECO:0000313" key="5">
    <source>
        <dbReference type="EMBL" id="OEU23371.1"/>
    </source>
</evidence>
<feature type="transmembrane region" description="Helical" evidence="2">
    <location>
        <begin position="2271"/>
        <end position="2287"/>
    </location>
</feature>
<feature type="region of interest" description="Disordered" evidence="1">
    <location>
        <begin position="1096"/>
        <end position="1117"/>
    </location>
</feature>
<dbReference type="InParanoid" id="A0A1E7FYY7"/>
<reference evidence="5 6" key="1">
    <citation type="submission" date="2016-09" db="EMBL/GenBank/DDBJ databases">
        <title>Extensive genetic diversity and differential bi-allelic expression allows diatom success in the polar Southern Ocean.</title>
        <authorList>
            <consortium name="DOE Joint Genome Institute"/>
            <person name="Mock T."/>
            <person name="Otillar R.P."/>
            <person name="Strauss J."/>
            <person name="Dupont C."/>
            <person name="Frickenhaus S."/>
            <person name="Maumus F."/>
            <person name="Mcmullan M."/>
            <person name="Sanges R."/>
            <person name="Schmutz J."/>
            <person name="Toseland A."/>
            <person name="Valas R."/>
            <person name="Veluchamy A."/>
            <person name="Ward B.J."/>
            <person name="Allen A."/>
            <person name="Barry K."/>
            <person name="Falciatore A."/>
            <person name="Ferrante M."/>
            <person name="Fortunato A.E."/>
            <person name="Gloeckner G."/>
            <person name="Gruber A."/>
            <person name="Hipkin R."/>
            <person name="Janech M."/>
            <person name="Kroth P."/>
            <person name="Leese F."/>
            <person name="Lindquist E."/>
            <person name="Lyon B.R."/>
            <person name="Martin J."/>
            <person name="Mayer C."/>
            <person name="Parker M."/>
            <person name="Quesneville H."/>
            <person name="Raymond J."/>
            <person name="Uhlig C."/>
            <person name="Valentin K.U."/>
            <person name="Worden A.Z."/>
            <person name="Armbrust E.V."/>
            <person name="Bowler C."/>
            <person name="Green B."/>
            <person name="Moulton V."/>
            <person name="Van Oosterhout C."/>
            <person name="Grigoriev I."/>
        </authorList>
    </citation>
    <scope>NUCLEOTIDE SEQUENCE [LARGE SCALE GENOMIC DNA]</scope>
    <source>
        <strain evidence="5 6">CCMP1102</strain>
    </source>
</reference>
<feature type="region of interest" description="Disordered" evidence="1">
    <location>
        <begin position="2455"/>
        <end position="2474"/>
    </location>
</feature>
<protein>
    <submittedName>
        <fullName evidence="5">Putative lipid-binding glyco protein</fullName>
    </submittedName>
</protein>
<feature type="chain" id="PRO_5009193669" evidence="3">
    <location>
        <begin position="35"/>
        <end position="2630"/>
    </location>
</feature>
<feature type="region of interest" description="Disordered" evidence="1">
    <location>
        <begin position="2536"/>
        <end position="2630"/>
    </location>
</feature>
<dbReference type="Gene3D" id="3.15.10.10">
    <property type="entry name" value="Bactericidal permeability-increasing protein, domain 1"/>
    <property type="match status" value="1"/>
</dbReference>
<feature type="transmembrane region" description="Helical" evidence="2">
    <location>
        <begin position="1864"/>
        <end position="1884"/>
    </location>
</feature>
<accession>A0A1E7FYY7</accession>
<feature type="transmembrane region" description="Helical" evidence="2">
    <location>
        <begin position="2125"/>
        <end position="2151"/>
    </location>
</feature>
<name>A0A1E7FYY7_9STRA</name>
<feature type="transmembrane region" description="Helical" evidence="2">
    <location>
        <begin position="1922"/>
        <end position="1945"/>
    </location>
</feature>
<dbReference type="InterPro" id="IPR017943">
    <property type="entry name" value="Bactericidal_perm-incr_a/b_dom"/>
</dbReference>
<organism evidence="5 6">
    <name type="scientific">Fragilariopsis cylindrus CCMP1102</name>
    <dbReference type="NCBI Taxonomy" id="635003"/>
    <lineage>
        <taxon>Eukaryota</taxon>
        <taxon>Sar</taxon>
        <taxon>Stramenopiles</taxon>
        <taxon>Ochrophyta</taxon>
        <taxon>Bacillariophyta</taxon>
        <taxon>Bacillariophyceae</taxon>
        <taxon>Bacillariophycidae</taxon>
        <taxon>Bacillariales</taxon>
        <taxon>Bacillariaceae</taxon>
        <taxon>Fragilariopsis</taxon>
    </lineage>
</organism>
<feature type="transmembrane region" description="Helical" evidence="2">
    <location>
        <begin position="2199"/>
        <end position="2222"/>
    </location>
</feature>
<sequence>MPAGFHLISRRLFQVLLLLLLLLQLSSLFADAQAQAQAQRKTSNNNDSFVEVNEILKNVNVKLPDLPTMKSNGYSIDLYNIICMQMSINDISLTSSRQSPNNQDSNQGVQIELNINKLDFICNAEYKYRGVLGMTNYGDVYIYSGQNYITTKASISSDSSSRPSNIVMQDCTPTLQILDIDFSNGGVIGWILDAIEGVLRTSIEELASNNICTTIQTMFEQDGTEFLQYITNDILDPYLNNKPSSDNDEPKNAAAIIVQYETEFVSQLLLDTAATATATATAANTNTNSNNANTNIGLLSLLNLREQDTTTVGRWMNGIIQKGVDKSNEIIPIVINNNNSKEGSELQINSWLRDFVLDTDDRSLILTDNNFPNNNGILFHEEDLITNTVLVLDRVKLLGLDTITKFSSPFNNANIVGNYTLETNLAWDYLALEIDMTVTVRPSSHQDSILSTSSSTATTTTITSATATSQQPPIIIQEQVKLVLSVNELTAGASLLTAINRTSLENEIRIGSLLKSSSDAINCFLSTIIELDLISLNVDATDISTPSIQGLVSTGLDELIGDSLELSFLLYEQILLDIAPIYIQNELRPQLSQKLLQEYVLLKFDTNDTNDNVSSGVSGVSVSGNGRTCVDPWTTTTTENKNDTIFIDYRDLFLSPEASMQLGGSGTAVYGDLLSRIIVPYINNELLSNVDNELNSQYIPSITKQQSGIENTILFNDVWEYQQDNMKQQQQQQQQQDIYMDQDQDQSSLSSLLYDTIDLRVSKITISNLNTITGPIELLQPTSSQGGNILSNRIAFDSSSKSSTSASVVAKNNVTTTTTTAAEGGRDRYLNITVRVFLNIDDISDNDTTKYPRPFRMKNEIDFSLSIPSTGISMDILMNTKEKSVLEFPLKDLMNPYCWLSALDDRDDDNNDNSDNNGDSNDNMKNKKMVITSLAFSLSTFFLDSTCINTDSMLSSSNSPGCDSISEVLNHLVKNDDDKNNNNNSNTGSLFVSSFRTSIIILIEDLILSLWNNSSFDELIKESPKYCPHSDVYNDVASEEEDVPSLLALLMPNNLFSSGDMMSSISLETILALGIIGLQSSIIVLARNHLLLSSPDNNNRHRQQQQSLPSDTTSSSIFPEEKQEGIIDFTNLNKQFGLSWIDIAFDEFREYLSRQIEVLPTTVIITTDDEELTPTSNDDVLVTRKFLSSSINTTNSNNNNNNNMTTTSRVNILLREYILDDDGILEIDIEDMKYTMLGITMSVVKVRITGLDTITSIDPFVVVDPYTMSTSLKLNDLVIALDCNITNTMDGSGGGGGGASNIIMDHPQVIELVYKANGISLDVDTKIAINTTSIGQLKIGSLFDISKVINCMMIGLQEFEISKLDLNIEQIERPVVGEKGSSSFFSIERQSALSEILNSLHDEYQNEILQAIPLMTGSTIREVFNTLVPSILQSMTARCKSPPEFANDGVIDFHELLLQSEDDDSKKLLGGSGDGGVDGGGVDTSAYGNLFRVLYGILDKEVMQTGASKRPVMNDLLETLTIKQSNSSGTIKVTGTALDTQSVIQIAGLRADFGIQVSDILIQNLNSVGDPLHLFRPVDGEAHILDNKLSFGVDSKPLQFQATLTLSLDDGDEMKIRNEIDVSFLIEDVTVQAEVLIKVLENSISNFPIEDFTNLNCWAATILPISDEGDVFDGVQLLDQSYSTGDFDMDIACTSCTSPDFDKLLLSLYEPQDLTAAIKEQTSGLMDSGFARTFLNDMVNESKKRCPHLSEYDREYDSSDFTNSILLTDAAFSLVSSEQKKNPKYFNVANSVIAGCLILIGILGKIIVARRNKKWTHSLTNEGRFFLDCQRDKQQSMEEWLDENTSSLFASPCIPKSIRWGVPFLLIVNMGLYLGGHLGLLSVINLDVTLAGQSFTIKNFLEFRFIESTKTTFDNGGAEMVILIWIFAGIWPYVKLLLSLVIWMVPPKYLGVKRRGTTLLWIDALARLSIIDIFTMILGFAVLLVFIGGPDESIDSDGVYYALKAIIVPKFGCYCIIVAQRMSRVSSQFLLEYHDTAVTKATEIRKSVEGDISISQVVDDQLLGGSCSFDIDPPSIRITDGDIMNTFENGFLNDSPRSGSVVDSFSEIPTNLSILRMSSWKVYRWGHLGGILAAITIATVFIIGCVFAPAIAFDISSIGGIAIESENTYEEAVSEYGVFLVISGILFKARFVCVTKADYIGLGLLLFAAGVSVSLTFVIKAYQFIQQKIRERKERQDTLANDGDDDETKPTFGHEGCGLPSYFRLYKWKHMEIYFISVCIGVWQLGSIVSYSIHLYCCILTGIFDILTSIGIAEPTEAQCNRIQASLPSSLLITLGSFLILVAVFYFQASGQYKKNFIQATKYVDDKDVPALSLAWSQDKSKNSRYSHLTESLALSADTISSRTGRTSFMTTPMDSSFSSRGSVSFRDSPARSSIFTTRSLSAISKGVSGIHLSSSEDTIDEIPNEEEEEEDDEISVRTPVASAITDVISERSSTIDAACELVATNSLLTRNATAASAAGITNRPQAACQNFRQSLSSWGRSNDEDDDDDDDEMFYPRSSSLTQSPSPTPIMASRSMEDSSSITSPISPQRTQLSSHSVVASAGSSSRKPPPRFKSTYDFLHQMEGNPDQ</sequence>
<proteinExistence type="predicted"/>
<feature type="transmembrane region" description="Helical" evidence="2">
    <location>
        <begin position="1965"/>
        <end position="1987"/>
    </location>
</feature>
<evidence type="ECO:0000256" key="2">
    <source>
        <dbReference type="SAM" id="Phobius"/>
    </source>
</evidence>
<feature type="compositionally biased region" description="Polar residues" evidence="1">
    <location>
        <begin position="2579"/>
        <end position="2594"/>
    </location>
</feature>
<dbReference type="OrthoDB" id="192699at2759"/>
<dbReference type="PANTHER" id="PTHR34730">
    <property type="entry name" value="UNNAMED PRODUCT"/>
    <property type="match status" value="1"/>
</dbReference>
<feature type="transmembrane region" description="Helical" evidence="2">
    <location>
        <begin position="1999"/>
        <end position="2019"/>
    </location>
</feature>
<feature type="transmembrane region" description="Helical" evidence="2">
    <location>
        <begin position="1785"/>
        <end position="1808"/>
    </location>
</feature>
<evidence type="ECO:0000256" key="1">
    <source>
        <dbReference type="SAM" id="MobiDB-lite"/>
    </source>
</evidence>
<keyword evidence="6" id="KW-1185">Reference proteome</keyword>
<dbReference type="Proteomes" id="UP000095751">
    <property type="component" value="Unassembled WGS sequence"/>
</dbReference>